<proteinExistence type="predicted"/>
<comment type="caution">
    <text evidence="2">The sequence shown here is derived from an EMBL/GenBank/DDBJ whole genome shotgun (WGS) entry which is preliminary data.</text>
</comment>
<evidence type="ECO:0008006" key="4">
    <source>
        <dbReference type="Google" id="ProtNLM"/>
    </source>
</evidence>
<evidence type="ECO:0000313" key="2">
    <source>
        <dbReference type="EMBL" id="KAL0965777.1"/>
    </source>
</evidence>
<dbReference type="AlphaFoldDB" id="A0ABD0W3X5"/>
<feature type="region of interest" description="Disordered" evidence="1">
    <location>
        <begin position="319"/>
        <end position="383"/>
    </location>
</feature>
<feature type="compositionally biased region" description="Basic residues" evidence="1">
    <location>
        <begin position="727"/>
        <end position="748"/>
    </location>
</feature>
<dbReference type="SUPFAM" id="SSF55729">
    <property type="entry name" value="Acyl-CoA N-acyltransferases (Nat)"/>
    <property type="match status" value="1"/>
</dbReference>
<evidence type="ECO:0000256" key="1">
    <source>
        <dbReference type="SAM" id="MobiDB-lite"/>
    </source>
</evidence>
<dbReference type="PANTHER" id="PTHR22442">
    <property type="match status" value="1"/>
</dbReference>
<feature type="compositionally biased region" description="Acidic residues" evidence="1">
    <location>
        <begin position="436"/>
        <end position="450"/>
    </location>
</feature>
<sequence>MEYPVDVLGSVRPEEEEQAANHYMTQLRYISPDQTDNFTLACHRKIRISLSNVGFMPIYGGDLKHKILALFCPDDQLTAVALYLAGKWWSIEDILKTSDPSRTGLVKVMSLGEQIVLYVLNRIVYRVWEMDTLEAPFLCHGQHDFTKLLWKDGQAIGFYSVKPKDSLCSNFVTQCYQLPVMDSIFVRKGHRGKDHGLQMLEDFVDTFKDEQLGLKYPLSLTMYKVCSRYLCRYPADQDLLWVVEGVGGPYQKESVSSKIKALVLKGVLHMGKANGGHQAARLNSTDVNMDEEEENCLDSPERGLVVNKHLQFIEALDEMPQLQNRNSGLKKRSREETEDSVDESLPLKMHRMEDEELKVEPTTTTSEVGEKEGPEVADMESGEGQRTVALIVQEEPTAQEVGDVNEELTDDQAEEEGKEGEVQVAPQQPEAALENELTEEDKEIKEEEETIKDKDSIEPKDTVEAAPVESKELTEAMVENKDTLGLFKEPASTAEMAHLPAEQVPAEPFIPGEGGEQAVGQPPAPSEHTSSTPTGAENTIEAVCVLSEEVADTLVEGEKEQMDGMDEEPVDKISSEDSDPVDSSATVAQVELEDLSYQTLEAAENQLPTEAQGNAVEDIVQEEEMKEVDEKAPTADEEELEESESSEEGGGIKVLSGRRSVSQAWHKRTSKRLSRVVMESGEQSEATEEEEEKARTTEDEERAVEKSWAEVEEEEEEEPPVIDQRALRRKFKPGQTPKKTRGKRCSKI</sequence>
<accession>A0ABD0W3X5</accession>
<organism evidence="2 3">
    <name type="scientific">Umbra pygmaea</name>
    <name type="common">Eastern mudminnow</name>
    <dbReference type="NCBI Taxonomy" id="75934"/>
    <lineage>
        <taxon>Eukaryota</taxon>
        <taxon>Metazoa</taxon>
        <taxon>Chordata</taxon>
        <taxon>Craniata</taxon>
        <taxon>Vertebrata</taxon>
        <taxon>Euteleostomi</taxon>
        <taxon>Actinopterygii</taxon>
        <taxon>Neopterygii</taxon>
        <taxon>Teleostei</taxon>
        <taxon>Protacanthopterygii</taxon>
        <taxon>Esociformes</taxon>
        <taxon>Umbridae</taxon>
        <taxon>Umbra</taxon>
    </lineage>
</organism>
<feature type="compositionally biased region" description="Acidic residues" evidence="1">
    <location>
        <begin position="403"/>
        <end position="418"/>
    </location>
</feature>
<feature type="compositionally biased region" description="Acidic residues" evidence="1">
    <location>
        <begin position="710"/>
        <end position="720"/>
    </location>
</feature>
<gene>
    <name evidence="2" type="ORF">UPYG_G00285570</name>
</gene>
<feature type="compositionally biased region" description="Basic residues" evidence="1">
    <location>
        <begin position="665"/>
        <end position="674"/>
    </location>
</feature>
<dbReference type="PANTHER" id="PTHR22442:SF3">
    <property type="entry name" value="SOLUBLE LAMIN-ASSOCIATED PROTEIN OF 75 KDA"/>
    <property type="match status" value="1"/>
</dbReference>
<dbReference type="Proteomes" id="UP001557470">
    <property type="component" value="Unassembled WGS sequence"/>
</dbReference>
<feature type="compositionally biased region" description="Basic and acidic residues" evidence="1">
    <location>
        <begin position="692"/>
        <end position="709"/>
    </location>
</feature>
<dbReference type="InterPro" id="IPR029625">
    <property type="entry name" value="FAM169"/>
</dbReference>
<protein>
    <recommendedName>
        <fullName evidence="4">Soluble lamin-associated protein of 75 kDa-like</fullName>
    </recommendedName>
</protein>
<keyword evidence="3" id="KW-1185">Reference proteome</keyword>
<reference evidence="2 3" key="1">
    <citation type="submission" date="2024-06" db="EMBL/GenBank/DDBJ databases">
        <authorList>
            <person name="Pan Q."/>
            <person name="Wen M."/>
            <person name="Jouanno E."/>
            <person name="Zahm M."/>
            <person name="Klopp C."/>
            <person name="Cabau C."/>
            <person name="Louis A."/>
            <person name="Berthelot C."/>
            <person name="Parey E."/>
            <person name="Roest Crollius H."/>
            <person name="Montfort J."/>
            <person name="Robinson-Rechavi M."/>
            <person name="Bouchez O."/>
            <person name="Lampietro C."/>
            <person name="Lopez Roques C."/>
            <person name="Donnadieu C."/>
            <person name="Postlethwait J."/>
            <person name="Bobe J."/>
            <person name="Verreycken H."/>
            <person name="Guiguen Y."/>
        </authorList>
    </citation>
    <scope>NUCLEOTIDE SEQUENCE [LARGE SCALE GENOMIC DNA]</scope>
    <source>
        <strain evidence="2">Up_M1</strain>
        <tissue evidence="2">Testis</tissue>
    </source>
</reference>
<feature type="region of interest" description="Disordered" evidence="1">
    <location>
        <begin position="395"/>
        <end position="588"/>
    </location>
</feature>
<dbReference type="EMBL" id="JAGEUA010000009">
    <property type="protein sequence ID" value="KAL0965777.1"/>
    <property type="molecule type" value="Genomic_DNA"/>
</dbReference>
<feature type="compositionally biased region" description="Basic and acidic residues" evidence="1">
    <location>
        <begin position="451"/>
        <end position="482"/>
    </location>
</feature>
<feature type="region of interest" description="Disordered" evidence="1">
    <location>
        <begin position="604"/>
        <end position="748"/>
    </location>
</feature>
<name>A0ABD0W3X5_UMBPY</name>
<feature type="compositionally biased region" description="Polar residues" evidence="1">
    <location>
        <begin position="527"/>
        <end position="537"/>
    </location>
</feature>
<dbReference type="InterPro" id="IPR016181">
    <property type="entry name" value="Acyl_CoA_acyltransferase"/>
</dbReference>
<feature type="compositionally biased region" description="Acidic residues" evidence="1">
    <location>
        <begin position="635"/>
        <end position="647"/>
    </location>
</feature>
<evidence type="ECO:0000313" key="3">
    <source>
        <dbReference type="Proteomes" id="UP001557470"/>
    </source>
</evidence>